<dbReference type="GO" id="GO:0003725">
    <property type="term" value="F:double-stranded RNA binding"/>
    <property type="evidence" value="ECO:0007669"/>
    <property type="project" value="TreeGrafter"/>
</dbReference>
<comment type="caution">
    <text evidence="9">Lacks conserved residue(s) required for the propagation of feature annotation.</text>
</comment>
<dbReference type="GO" id="GO:0019843">
    <property type="term" value="F:rRNA binding"/>
    <property type="evidence" value="ECO:0007669"/>
    <property type="project" value="UniProtKB-KW"/>
</dbReference>
<dbReference type="SUPFAM" id="SSF69065">
    <property type="entry name" value="RNase III domain-like"/>
    <property type="match status" value="1"/>
</dbReference>
<evidence type="ECO:0000256" key="10">
    <source>
        <dbReference type="SAM" id="MobiDB-lite"/>
    </source>
</evidence>
<evidence type="ECO:0000259" key="12">
    <source>
        <dbReference type="PROSITE" id="PS50142"/>
    </source>
</evidence>
<keyword evidence="3 9" id="KW-0698">rRNA processing</keyword>
<comment type="cofactor">
    <cofactor evidence="9">
        <name>Mg(2+)</name>
        <dbReference type="ChEBI" id="CHEBI:18420"/>
    </cofactor>
</comment>
<feature type="domain" description="DRBM" evidence="11">
    <location>
        <begin position="162"/>
        <end position="231"/>
    </location>
</feature>
<keyword evidence="14" id="KW-1185">Reference proteome</keyword>
<dbReference type="PROSITE" id="PS50137">
    <property type="entry name" value="DS_RBD"/>
    <property type="match status" value="1"/>
</dbReference>
<keyword evidence="9" id="KW-0819">tRNA processing</keyword>
<feature type="binding site" evidence="9">
    <location>
        <position position="124"/>
    </location>
    <ligand>
        <name>Mg(2+)</name>
        <dbReference type="ChEBI" id="CHEBI:18420"/>
    </ligand>
</feature>
<gene>
    <name evidence="9 13" type="primary">rnc</name>
    <name evidence="13" type="ORF">Pan189_11150</name>
</gene>
<comment type="subunit">
    <text evidence="9">Homodimer.</text>
</comment>
<dbReference type="Gene3D" id="1.10.1520.10">
    <property type="entry name" value="Ribonuclease III domain"/>
    <property type="match status" value="1"/>
</dbReference>
<feature type="binding site" evidence="9">
    <location>
        <position position="49"/>
    </location>
    <ligand>
        <name>Mg(2+)</name>
        <dbReference type="ChEBI" id="CHEBI:18420"/>
    </ligand>
</feature>
<dbReference type="Pfam" id="PF00035">
    <property type="entry name" value="dsrm"/>
    <property type="match status" value="1"/>
</dbReference>
<dbReference type="EC" id="3.1.26.3" evidence="9"/>
<dbReference type="GO" id="GO:0006397">
    <property type="term" value="P:mRNA processing"/>
    <property type="evidence" value="ECO:0007669"/>
    <property type="project" value="UniProtKB-UniRule"/>
</dbReference>
<feature type="domain" description="RNase III" evidence="12">
    <location>
        <begin position="11"/>
        <end position="135"/>
    </location>
</feature>
<comment type="catalytic activity">
    <reaction evidence="1 9">
        <text>Endonucleolytic cleavage to 5'-phosphomonoester.</text>
        <dbReference type="EC" id="3.1.26.3"/>
    </reaction>
</comment>
<dbReference type="PROSITE" id="PS50142">
    <property type="entry name" value="RNASE_3_2"/>
    <property type="match status" value="1"/>
</dbReference>
<feature type="active site" evidence="9">
    <location>
        <position position="53"/>
    </location>
</feature>
<dbReference type="OrthoDB" id="9805026at2"/>
<dbReference type="InterPro" id="IPR011907">
    <property type="entry name" value="RNase_III"/>
</dbReference>
<name>A0A517QYN7_9PLAN</name>
<comment type="subcellular location">
    <subcellularLocation>
        <location evidence="9">Cytoplasm</location>
    </subcellularLocation>
</comment>
<keyword evidence="9" id="KW-0963">Cytoplasm</keyword>
<dbReference type="GO" id="GO:0046872">
    <property type="term" value="F:metal ion binding"/>
    <property type="evidence" value="ECO:0007669"/>
    <property type="project" value="UniProtKB-KW"/>
</dbReference>
<proteinExistence type="inferred from homology"/>
<dbReference type="Gene3D" id="3.30.160.20">
    <property type="match status" value="1"/>
</dbReference>
<accession>A0A517QYN7</accession>
<evidence type="ECO:0000256" key="5">
    <source>
        <dbReference type="ARBA" id="ARBA00022722"/>
    </source>
</evidence>
<evidence type="ECO:0000259" key="11">
    <source>
        <dbReference type="PROSITE" id="PS50137"/>
    </source>
</evidence>
<dbReference type="GO" id="GO:0008033">
    <property type="term" value="P:tRNA processing"/>
    <property type="evidence" value="ECO:0007669"/>
    <property type="project" value="UniProtKB-KW"/>
</dbReference>
<evidence type="ECO:0000256" key="2">
    <source>
        <dbReference type="ARBA" id="ARBA00010183"/>
    </source>
</evidence>
<dbReference type="InterPro" id="IPR014720">
    <property type="entry name" value="dsRBD_dom"/>
</dbReference>
<dbReference type="InterPro" id="IPR000999">
    <property type="entry name" value="RNase_III_dom"/>
</dbReference>
<dbReference type="GO" id="GO:0010468">
    <property type="term" value="P:regulation of gene expression"/>
    <property type="evidence" value="ECO:0007669"/>
    <property type="project" value="TreeGrafter"/>
</dbReference>
<keyword evidence="7 9" id="KW-0378">Hydrolase</keyword>
<dbReference type="EMBL" id="CP036268">
    <property type="protein sequence ID" value="QDT36752.1"/>
    <property type="molecule type" value="Genomic_DNA"/>
</dbReference>
<dbReference type="GO" id="GO:0006364">
    <property type="term" value="P:rRNA processing"/>
    <property type="evidence" value="ECO:0007669"/>
    <property type="project" value="UniProtKB-UniRule"/>
</dbReference>
<evidence type="ECO:0000256" key="1">
    <source>
        <dbReference type="ARBA" id="ARBA00000109"/>
    </source>
</evidence>
<evidence type="ECO:0000256" key="6">
    <source>
        <dbReference type="ARBA" id="ARBA00022759"/>
    </source>
</evidence>
<comment type="function">
    <text evidence="9">Digests double-stranded RNA. Involved in the processing of primary rRNA transcript to yield the immediate precursors to the large and small rRNAs (23S and 16S). Processes some mRNAs, and tRNAs when they are encoded in the rRNA operon. Processes pre-crRNA and tracrRNA of type II CRISPR loci if present in the organism.</text>
</comment>
<dbReference type="Proteomes" id="UP000317318">
    <property type="component" value="Chromosome"/>
</dbReference>
<dbReference type="InterPro" id="IPR036389">
    <property type="entry name" value="RNase_III_sf"/>
</dbReference>
<dbReference type="FunFam" id="1.10.1520.10:FF:000001">
    <property type="entry name" value="Ribonuclease 3"/>
    <property type="match status" value="1"/>
</dbReference>
<evidence type="ECO:0000256" key="9">
    <source>
        <dbReference type="HAMAP-Rule" id="MF_00104"/>
    </source>
</evidence>
<dbReference type="SMART" id="SM00358">
    <property type="entry name" value="DSRM"/>
    <property type="match status" value="1"/>
</dbReference>
<dbReference type="RefSeq" id="WP_145362932.1">
    <property type="nucleotide sequence ID" value="NZ_CP036268.1"/>
</dbReference>
<keyword evidence="9" id="KW-0699">rRNA-binding</keyword>
<dbReference type="AlphaFoldDB" id="A0A517QYN7"/>
<dbReference type="SUPFAM" id="SSF54768">
    <property type="entry name" value="dsRNA-binding domain-like"/>
    <property type="match status" value="1"/>
</dbReference>
<evidence type="ECO:0000313" key="14">
    <source>
        <dbReference type="Proteomes" id="UP000317318"/>
    </source>
</evidence>
<keyword evidence="9" id="KW-0479">Metal-binding</keyword>
<dbReference type="CDD" id="cd10845">
    <property type="entry name" value="DSRM_RNAse_III_family"/>
    <property type="match status" value="1"/>
</dbReference>
<evidence type="ECO:0000256" key="7">
    <source>
        <dbReference type="ARBA" id="ARBA00022801"/>
    </source>
</evidence>
<keyword evidence="9" id="KW-0460">Magnesium</keyword>
<feature type="active site" evidence="9">
    <location>
        <position position="124"/>
    </location>
</feature>
<evidence type="ECO:0000313" key="13">
    <source>
        <dbReference type="EMBL" id="QDT36752.1"/>
    </source>
</evidence>
<feature type="region of interest" description="Disordered" evidence="10">
    <location>
        <begin position="211"/>
        <end position="239"/>
    </location>
</feature>
<comment type="similarity">
    <text evidence="2">Belongs to the ribonuclease III family.</text>
</comment>
<dbReference type="PANTHER" id="PTHR11207:SF0">
    <property type="entry name" value="RIBONUCLEASE 3"/>
    <property type="match status" value="1"/>
</dbReference>
<protein>
    <recommendedName>
        <fullName evidence="9">Ribonuclease 3</fullName>
        <ecNumber evidence="9">3.1.26.3</ecNumber>
    </recommendedName>
    <alternativeName>
        <fullName evidence="9">Ribonuclease III</fullName>
        <shortName evidence="9">RNase III</shortName>
    </alternativeName>
</protein>
<dbReference type="HAMAP" id="MF_00104">
    <property type="entry name" value="RNase_III"/>
    <property type="match status" value="1"/>
</dbReference>
<keyword evidence="8 9" id="KW-0694">RNA-binding</keyword>
<dbReference type="GO" id="GO:0005737">
    <property type="term" value="C:cytoplasm"/>
    <property type="evidence" value="ECO:0007669"/>
    <property type="project" value="UniProtKB-SubCell"/>
</dbReference>
<keyword evidence="5 9" id="KW-0540">Nuclease</keyword>
<dbReference type="KEGG" id="svp:Pan189_11150"/>
<dbReference type="CDD" id="cd00593">
    <property type="entry name" value="RIBOc"/>
    <property type="match status" value="1"/>
</dbReference>
<sequence length="239" mass="26116">MSQASGFDVSLTECERILKHTFGDRKLLMHCLTHSSIAATRSDSNERLEFLGDSVLGLIVCELLFREQPDATEGDLTRLKSTLVSRVTCARMTSQLGLDRFVLLGKGLSGADAIPDSVLGAAFEALIAGLYLDGGFDAARRFLEPVIRDEMARLLSLEVSENYKSRLQHYTQARLGLTPSYRLLGESGPDHSKRFQVVAVVGEETFEPAWGGNKKEAEQAAARNALGQLDPEDAHESCA</sequence>
<dbReference type="SMART" id="SM00535">
    <property type="entry name" value="RIBOc"/>
    <property type="match status" value="1"/>
</dbReference>
<keyword evidence="4 9" id="KW-0507">mRNA processing</keyword>
<dbReference type="PANTHER" id="PTHR11207">
    <property type="entry name" value="RIBONUCLEASE III"/>
    <property type="match status" value="1"/>
</dbReference>
<evidence type="ECO:0000256" key="4">
    <source>
        <dbReference type="ARBA" id="ARBA00022664"/>
    </source>
</evidence>
<evidence type="ECO:0000256" key="3">
    <source>
        <dbReference type="ARBA" id="ARBA00022552"/>
    </source>
</evidence>
<evidence type="ECO:0000256" key="8">
    <source>
        <dbReference type="ARBA" id="ARBA00022884"/>
    </source>
</evidence>
<reference evidence="13 14" key="1">
    <citation type="submission" date="2019-02" db="EMBL/GenBank/DDBJ databases">
        <title>Deep-cultivation of Planctomycetes and their phenomic and genomic characterization uncovers novel biology.</title>
        <authorList>
            <person name="Wiegand S."/>
            <person name="Jogler M."/>
            <person name="Boedeker C."/>
            <person name="Pinto D."/>
            <person name="Vollmers J."/>
            <person name="Rivas-Marin E."/>
            <person name="Kohn T."/>
            <person name="Peeters S.H."/>
            <person name="Heuer A."/>
            <person name="Rast P."/>
            <person name="Oberbeckmann S."/>
            <person name="Bunk B."/>
            <person name="Jeske O."/>
            <person name="Meyerdierks A."/>
            <person name="Storesund J.E."/>
            <person name="Kallscheuer N."/>
            <person name="Luecker S."/>
            <person name="Lage O.M."/>
            <person name="Pohl T."/>
            <person name="Merkel B.J."/>
            <person name="Hornburger P."/>
            <person name="Mueller R.-W."/>
            <person name="Bruemmer F."/>
            <person name="Labrenz M."/>
            <person name="Spormann A.M."/>
            <person name="Op den Camp H."/>
            <person name="Overmann J."/>
            <person name="Amann R."/>
            <person name="Jetten M.S.M."/>
            <person name="Mascher T."/>
            <person name="Medema M.H."/>
            <person name="Devos D.P."/>
            <person name="Kaster A.-K."/>
            <person name="Ovreas L."/>
            <person name="Rohde M."/>
            <person name="Galperin M.Y."/>
            <person name="Jogler C."/>
        </authorList>
    </citation>
    <scope>NUCLEOTIDE SEQUENCE [LARGE SCALE GENOMIC DNA]</scope>
    <source>
        <strain evidence="13 14">Pan189</strain>
    </source>
</reference>
<dbReference type="NCBIfam" id="TIGR02191">
    <property type="entry name" value="RNaseIII"/>
    <property type="match status" value="1"/>
</dbReference>
<dbReference type="Pfam" id="PF14622">
    <property type="entry name" value="Ribonucleas_3_3"/>
    <property type="match status" value="1"/>
</dbReference>
<dbReference type="GO" id="GO:0004525">
    <property type="term" value="F:ribonuclease III activity"/>
    <property type="evidence" value="ECO:0007669"/>
    <property type="project" value="UniProtKB-UniRule"/>
</dbReference>
<organism evidence="13 14">
    <name type="scientific">Stratiformator vulcanicus</name>
    <dbReference type="NCBI Taxonomy" id="2527980"/>
    <lineage>
        <taxon>Bacteria</taxon>
        <taxon>Pseudomonadati</taxon>
        <taxon>Planctomycetota</taxon>
        <taxon>Planctomycetia</taxon>
        <taxon>Planctomycetales</taxon>
        <taxon>Planctomycetaceae</taxon>
        <taxon>Stratiformator</taxon>
    </lineage>
</organism>
<keyword evidence="6 9" id="KW-0255">Endonuclease</keyword>
<dbReference type="PROSITE" id="PS00517">
    <property type="entry name" value="RNASE_3_1"/>
    <property type="match status" value="1"/>
</dbReference>